<evidence type="ECO:0000256" key="6">
    <source>
        <dbReference type="ARBA" id="ARBA00022741"/>
    </source>
</evidence>
<keyword evidence="2 13" id="KW-0723">Serine/threonine-protein kinase</keyword>
<keyword evidence="17" id="KW-1185">Reference proteome</keyword>
<sequence>MRKALIIAFSITICFIAFVISKIVISVLLYKRWRRKQIIHEECYTGMRKKGMSSVLKSLTADAILKKTQKLNNKDIIGSGGYGVVYGIKLDESTALAVKRLNRGTAERDKGFERELQAMADIKHRNIVTLHGYYTAQHYNLLIYELMPNGSLDSFLHGSSRDKKVLDWATRYRIAAGAARGISYLHHDCIPHIIHRDIKSSNILLDENMDARVSDFGLATLMQPNKTHVSTFVAGTFGYLAPEYFDTGRATLKGDVYSFGVVLLELLTGKKPSDEAFMEEGTMLVTWVKAVVREKKEEFVLDSSLGTCSMEEVNKVFSIAMMCLEPDPLNRPTMGDVNPDFDIKTITLNCGVSGKSSYKRWWSLGVPCSTERGNGGT</sequence>
<keyword evidence="5 14" id="KW-0812">Transmembrane</keyword>
<dbReference type="FunFam" id="1.10.510.10:FF:000146">
    <property type="entry name" value="LRR receptor-like serine/threonine-protein kinase IOS1"/>
    <property type="match status" value="1"/>
</dbReference>
<keyword evidence="11" id="KW-0675">Receptor</keyword>
<dbReference type="GO" id="GO:0004674">
    <property type="term" value="F:protein serine/threonine kinase activity"/>
    <property type="evidence" value="ECO:0007669"/>
    <property type="project" value="UniProtKB-KW"/>
</dbReference>
<keyword evidence="4" id="KW-0808">Transferase</keyword>
<name>A0AAQ3N381_VIGMU</name>
<evidence type="ECO:0000256" key="12">
    <source>
        <dbReference type="PROSITE-ProRule" id="PRU10141"/>
    </source>
</evidence>
<keyword evidence="8 12" id="KW-0067">ATP-binding</keyword>
<evidence type="ECO:0000256" key="4">
    <source>
        <dbReference type="ARBA" id="ARBA00022679"/>
    </source>
</evidence>
<evidence type="ECO:0000256" key="8">
    <source>
        <dbReference type="ARBA" id="ARBA00022840"/>
    </source>
</evidence>
<dbReference type="PROSITE" id="PS00108">
    <property type="entry name" value="PROTEIN_KINASE_ST"/>
    <property type="match status" value="1"/>
</dbReference>
<dbReference type="GO" id="GO:0016020">
    <property type="term" value="C:membrane"/>
    <property type="evidence" value="ECO:0007669"/>
    <property type="project" value="UniProtKB-SubCell"/>
</dbReference>
<keyword evidence="7" id="KW-0418">Kinase</keyword>
<proteinExistence type="inferred from homology"/>
<dbReference type="EMBL" id="CP144693">
    <property type="protein sequence ID" value="WVZ01581.1"/>
    <property type="molecule type" value="Genomic_DNA"/>
</dbReference>
<protein>
    <recommendedName>
        <fullName evidence="15">Protein kinase domain-containing protein</fullName>
    </recommendedName>
</protein>
<comment type="subcellular location">
    <subcellularLocation>
        <location evidence="1">Membrane</location>
        <topology evidence="1">Single-pass membrane protein</topology>
    </subcellularLocation>
</comment>
<evidence type="ECO:0000256" key="14">
    <source>
        <dbReference type="SAM" id="Phobius"/>
    </source>
</evidence>
<dbReference type="FunFam" id="3.30.200.20:FF:000434">
    <property type="entry name" value="Receptor-like serine/threonine-protein kinase"/>
    <property type="match status" value="1"/>
</dbReference>
<evidence type="ECO:0000256" key="9">
    <source>
        <dbReference type="ARBA" id="ARBA00022989"/>
    </source>
</evidence>
<dbReference type="InterPro" id="IPR000719">
    <property type="entry name" value="Prot_kinase_dom"/>
</dbReference>
<feature type="transmembrane region" description="Helical" evidence="14">
    <location>
        <begin position="6"/>
        <end position="30"/>
    </location>
</feature>
<keyword evidence="3" id="KW-0597">Phosphoprotein</keyword>
<dbReference type="AlphaFoldDB" id="A0AAQ3N381"/>
<dbReference type="Gene3D" id="1.10.510.10">
    <property type="entry name" value="Transferase(Phosphotransferase) domain 1"/>
    <property type="match status" value="1"/>
</dbReference>
<evidence type="ECO:0000256" key="2">
    <source>
        <dbReference type="ARBA" id="ARBA00022527"/>
    </source>
</evidence>
<feature type="binding site" evidence="12">
    <location>
        <position position="99"/>
    </location>
    <ligand>
        <name>ATP</name>
        <dbReference type="ChEBI" id="CHEBI:30616"/>
    </ligand>
</feature>
<dbReference type="PANTHER" id="PTHR47989:SF65">
    <property type="entry name" value="PROTEIN KINASE DOMAIN-CONTAINING PROTEIN"/>
    <property type="match status" value="1"/>
</dbReference>
<evidence type="ECO:0000259" key="15">
    <source>
        <dbReference type="PROSITE" id="PS50011"/>
    </source>
</evidence>
<dbReference type="InterPro" id="IPR011009">
    <property type="entry name" value="Kinase-like_dom_sf"/>
</dbReference>
<dbReference type="PANTHER" id="PTHR47989">
    <property type="entry name" value="OS01G0750732 PROTEIN"/>
    <property type="match status" value="1"/>
</dbReference>
<comment type="similarity">
    <text evidence="13">Belongs to the protein kinase superfamily.</text>
</comment>
<keyword evidence="10 14" id="KW-0472">Membrane</keyword>
<evidence type="ECO:0000256" key="3">
    <source>
        <dbReference type="ARBA" id="ARBA00022553"/>
    </source>
</evidence>
<dbReference type="Proteomes" id="UP001374535">
    <property type="component" value="Chromosome 8"/>
</dbReference>
<evidence type="ECO:0000256" key="11">
    <source>
        <dbReference type="ARBA" id="ARBA00023170"/>
    </source>
</evidence>
<keyword evidence="9 14" id="KW-1133">Transmembrane helix</keyword>
<evidence type="ECO:0000313" key="17">
    <source>
        <dbReference type="Proteomes" id="UP001374535"/>
    </source>
</evidence>
<dbReference type="SUPFAM" id="SSF56112">
    <property type="entry name" value="Protein kinase-like (PK-like)"/>
    <property type="match status" value="1"/>
</dbReference>
<keyword evidence="6 12" id="KW-0547">Nucleotide-binding</keyword>
<dbReference type="PROSITE" id="PS50011">
    <property type="entry name" value="PROTEIN_KINASE_DOM"/>
    <property type="match status" value="1"/>
</dbReference>
<organism evidence="16 17">
    <name type="scientific">Vigna mungo</name>
    <name type="common">Black gram</name>
    <name type="synonym">Phaseolus mungo</name>
    <dbReference type="NCBI Taxonomy" id="3915"/>
    <lineage>
        <taxon>Eukaryota</taxon>
        <taxon>Viridiplantae</taxon>
        <taxon>Streptophyta</taxon>
        <taxon>Embryophyta</taxon>
        <taxon>Tracheophyta</taxon>
        <taxon>Spermatophyta</taxon>
        <taxon>Magnoliopsida</taxon>
        <taxon>eudicotyledons</taxon>
        <taxon>Gunneridae</taxon>
        <taxon>Pentapetalae</taxon>
        <taxon>rosids</taxon>
        <taxon>fabids</taxon>
        <taxon>Fabales</taxon>
        <taxon>Fabaceae</taxon>
        <taxon>Papilionoideae</taxon>
        <taxon>50 kb inversion clade</taxon>
        <taxon>NPAAA clade</taxon>
        <taxon>indigoferoid/millettioid clade</taxon>
        <taxon>Phaseoleae</taxon>
        <taxon>Vigna</taxon>
    </lineage>
</organism>
<evidence type="ECO:0000256" key="7">
    <source>
        <dbReference type="ARBA" id="ARBA00022777"/>
    </source>
</evidence>
<accession>A0AAQ3N381</accession>
<dbReference type="Gene3D" id="3.30.200.20">
    <property type="entry name" value="Phosphorylase Kinase, domain 1"/>
    <property type="match status" value="1"/>
</dbReference>
<reference evidence="16 17" key="1">
    <citation type="journal article" date="2023" name="Life. Sci Alliance">
        <title>Evolutionary insights into 3D genome organization and epigenetic landscape of Vigna mungo.</title>
        <authorList>
            <person name="Junaid A."/>
            <person name="Singh B."/>
            <person name="Bhatia S."/>
        </authorList>
    </citation>
    <scope>NUCLEOTIDE SEQUENCE [LARGE SCALE GENOMIC DNA]</scope>
    <source>
        <strain evidence="16">Urdbean</strain>
    </source>
</reference>
<dbReference type="GO" id="GO:0005524">
    <property type="term" value="F:ATP binding"/>
    <property type="evidence" value="ECO:0007669"/>
    <property type="project" value="UniProtKB-UniRule"/>
</dbReference>
<evidence type="ECO:0000256" key="1">
    <source>
        <dbReference type="ARBA" id="ARBA00004167"/>
    </source>
</evidence>
<dbReference type="PROSITE" id="PS00107">
    <property type="entry name" value="PROTEIN_KINASE_ATP"/>
    <property type="match status" value="1"/>
</dbReference>
<evidence type="ECO:0000256" key="13">
    <source>
        <dbReference type="RuleBase" id="RU000304"/>
    </source>
</evidence>
<feature type="domain" description="Protein kinase" evidence="15">
    <location>
        <begin position="71"/>
        <end position="341"/>
    </location>
</feature>
<evidence type="ECO:0000256" key="10">
    <source>
        <dbReference type="ARBA" id="ARBA00023136"/>
    </source>
</evidence>
<evidence type="ECO:0000313" key="16">
    <source>
        <dbReference type="EMBL" id="WVZ01581.1"/>
    </source>
</evidence>
<dbReference type="InterPro" id="IPR017441">
    <property type="entry name" value="Protein_kinase_ATP_BS"/>
</dbReference>
<gene>
    <name evidence="16" type="ORF">V8G54_027650</name>
</gene>
<evidence type="ECO:0000256" key="5">
    <source>
        <dbReference type="ARBA" id="ARBA00022692"/>
    </source>
</evidence>
<dbReference type="SMART" id="SM00220">
    <property type="entry name" value="S_TKc"/>
    <property type="match status" value="1"/>
</dbReference>
<dbReference type="Pfam" id="PF00069">
    <property type="entry name" value="Pkinase"/>
    <property type="match status" value="1"/>
</dbReference>
<dbReference type="InterPro" id="IPR008271">
    <property type="entry name" value="Ser/Thr_kinase_AS"/>
</dbReference>